<dbReference type="PANTHER" id="PTHR37299">
    <property type="entry name" value="TRANSCRIPTIONAL REGULATOR-RELATED"/>
    <property type="match status" value="1"/>
</dbReference>
<name>A0A846N1J3_9PROT</name>
<feature type="domain" description="HTH LytTR-type" evidence="3">
    <location>
        <begin position="136"/>
        <end position="235"/>
    </location>
</feature>
<comment type="caution">
    <text evidence="1">Lacks conserved residue(s) required for the propagation of feature annotation.</text>
</comment>
<dbReference type="SMART" id="SM00448">
    <property type="entry name" value="REC"/>
    <property type="match status" value="1"/>
</dbReference>
<evidence type="ECO:0000259" key="2">
    <source>
        <dbReference type="PROSITE" id="PS50110"/>
    </source>
</evidence>
<organism evidence="4 5">
    <name type="scientific">Rhizomicrobium palustre</name>
    <dbReference type="NCBI Taxonomy" id="189966"/>
    <lineage>
        <taxon>Bacteria</taxon>
        <taxon>Pseudomonadati</taxon>
        <taxon>Pseudomonadota</taxon>
        <taxon>Alphaproteobacteria</taxon>
        <taxon>Micropepsales</taxon>
        <taxon>Micropepsaceae</taxon>
        <taxon>Rhizomicrobium</taxon>
    </lineage>
</organism>
<dbReference type="PROSITE" id="PS50110">
    <property type="entry name" value="RESPONSE_REGULATORY"/>
    <property type="match status" value="1"/>
</dbReference>
<evidence type="ECO:0000256" key="1">
    <source>
        <dbReference type="PROSITE-ProRule" id="PRU00169"/>
    </source>
</evidence>
<dbReference type="Gene3D" id="2.40.50.1020">
    <property type="entry name" value="LytTr DNA-binding domain"/>
    <property type="match status" value="1"/>
</dbReference>
<comment type="caution">
    <text evidence="4">The sequence shown here is derived from an EMBL/GenBank/DDBJ whole genome shotgun (WGS) entry which is preliminary data.</text>
</comment>
<dbReference type="InterPro" id="IPR046947">
    <property type="entry name" value="LytR-like"/>
</dbReference>
<dbReference type="Gene3D" id="3.40.50.2300">
    <property type="match status" value="1"/>
</dbReference>
<dbReference type="GO" id="GO:0000156">
    <property type="term" value="F:phosphorelay response regulator activity"/>
    <property type="evidence" value="ECO:0007669"/>
    <property type="project" value="InterPro"/>
</dbReference>
<accession>A0A846N1J3</accession>
<dbReference type="RefSeq" id="WP_167083114.1">
    <property type="nucleotide sequence ID" value="NZ_BAAADC010000001.1"/>
</dbReference>
<dbReference type="GO" id="GO:0003677">
    <property type="term" value="F:DNA binding"/>
    <property type="evidence" value="ECO:0007669"/>
    <property type="project" value="InterPro"/>
</dbReference>
<evidence type="ECO:0000259" key="3">
    <source>
        <dbReference type="PROSITE" id="PS50930"/>
    </source>
</evidence>
<dbReference type="InterPro" id="IPR011006">
    <property type="entry name" value="CheY-like_superfamily"/>
</dbReference>
<dbReference type="SMART" id="SM00850">
    <property type="entry name" value="LytTR"/>
    <property type="match status" value="1"/>
</dbReference>
<proteinExistence type="predicted"/>
<evidence type="ECO:0000313" key="5">
    <source>
        <dbReference type="Proteomes" id="UP000570514"/>
    </source>
</evidence>
<evidence type="ECO:0000313" key="4">
    <source>
        <dbReference type="EMBL" id="NIK88990.1"/>
    </source>
</evidence>
<dbReference type="SUPFAM" id="SSF52172">
    <property type="entry name" value="CheY-like"/>
    <property type="match status" value="1"/>
</dbReference>
<gene>
    <name evidence="4" type="ORF">FHS83_002308</name>
</gene>
<dbReference type="PANTHER" id="PTHR37299:SF1">
    <property type="entry name" value="STAGE 0 SPORULATION PROTEIN A HOMOLOG"/>
    <property type="match status" value="1"/>
</dbReference>
<keyword evidence="5" id="KW-1185">Reference proteome</keyword>
<protein>
    <submittedName>
        <fullName evidence="4">Two-component system LytT family response regulator</fullName>
    </submittedName>
</protein>
<dbReference type="Pfam" id="PF04397">
    <property type="entry name" value="LytTR"/>
    <property type="match status" value="1"/>
</dbReference>
<dbReference type="InterPro" id="IPR001789">
    <property type="entry name" value="Sig_transdc_resp-reg_receiver"/>
</dbReference>
<dbReference type="Pfam" id="PF00072">
    <property type="entry name" value="Response_reg"/>
    <property type="match status" value="1"/>
</dbReference>
<dbReference type="PROSITE" id="PS50930">
    <property type="entry name" value="HTH_LYTTR"/>
    <property type="match status" value="1"/>
</dbReference>
<dbReference type="AlphaFoldDB" id="A0A846N1J3"/>
<dbReference type="Proteomes" id="UP000570514">
    <property type="component" value="Unassembled WGS sequence"/>
</dbReference>
<dbReference type="InterPro" id="IPR007492">
    <property type="entry name" value="LytTR_DNA-bd_dom"/>
</dbReference>
<dbReference type="EMBL" id="JAASRM010000001">
    <property type="protein sequence ID" value="NIK88990.1"/>
    <property type="molecule type" value="Genomic_DNA"/>
</dbReference>
<feature type="domain" description="Response regulatory" evidence="2">
    <location>
        <begin position="3"/>
        <end position="114"/>
    </location>
</feature>
<sequence length="251" mass="28047">MLGAIIADGEESARHHILDFLRYHADIAVLRECSDGLATVEATNELNPALLFLAIDMPKLDGFGILSAVESLPTVILMATQPQYAVAAFDAKVLDYLLKPVRKPRFDEALDRARTRIHELGELAKLSTVAAEPNPLVIKVDGRTLFLPRDSVECIKAERDYVLVCADKAEHLVRETLTSISSRLDHRFLRIHRSAIVNLEHVRQVHPLFAGDARLTLASGRQLTLSRTHRQAFEEFVYGFRGQHPPTVPAF</sequence>
<reference evidence="4 5" key="1">
    <citation type="submission" date="2020-03" db="EMBL/GenBank/DDBJ databases">
        <title>Genomic Encyclopedia of Type Strains, Phase IV (KMG-IV): sequencing the most valuable type-strain genomes for metagenomic binning, comparative biology and taxonomic classification.</title>
        <authorList>
            <person name="Goeker M."/>
        </authorList>
    </citation>
    <scope>NUCLEOTIDE SEQUENCE [LARGE SCALE GENOMIC DNA]</scope>
    <source>
        <strain evidence="4 5">DSM 19867</strain>
    </source>
</reference>